<feature type="region of interest" description="Disordered" evidence="7">
    <location>
        <begin position="428"/>
        <end position="467"/>
    </location>
</feature>
<evidence type="ECO:0000256" key="1">
    <source>
        <dbReference type="ARBA" id="ARBA00004651"/>
    </source>
</evidence>
<comment type="subcellular location">
    <subcellularLocation>
        <location evidence="1">Cell membrane</location>
        <topology evidence="1">Multi-pass membrane protein</topology>
    </subcellularLocation>
</comment>
<dbReference type="Pfam" id="PF07690">
    <property type="entry name" value="MFS_1"/>
    <property type="match status" value="1"/>
</dbReference>
<feature type="transmembrane region" description="Helical" evidence="8">
    <location>
        <begin position="286"/>
        <end position="305"/>
    </location>
</feature>
<dbReference type="InterPro" id="IPR011701">
    <property type="entry name" value="MFS"/>
</dbReference>
<evidence type="ECO:0000259" key="9">
    <source>
        <dbReference type="PROSITE" id="PS50850"/>
    </source>
</evidence>
<feature type="transmembrane region" description="Helical" evidence="8">
    <location>
        <begin position="102"/>
        <end position="124"/>
    </location>
</feature>
<keyword evidence="6 8" id="KW-0472">Membrane</keyword>
<feature type="transmembrane region" description="Helical" evidence="8">
    <location>
        <begin position="12"/>
        <end position="36"/>
    </location>
</feature>
<feature type="transmembrane region" description="Helical" evidence="8">
    <location>
        <begin position="311"/>
        <end position="336"/>
    </location>
</feature>
<proteinExistence type="predicted"/>
<keyword evidence="2" id="KW-0813">Transport</keyword>
<dbReference type="PANTHER" id="PTHR43266">
    <property type="entry name" value="MACROLIDE-EFFLUX PROTEIN"/>
    <property type="match status" value="1"/>
</dbReference>
<dbReference type="InterPro" id="IPR036259">
    <property type="entry name" value="MFS_trans_sf"/>
</dbReference>
<feature type="domain" description="Major facilitator superfamily (MFS) profile" evidence="9">
    <location>
        <begin position="9"/>
        <end position="422"/>
    </location>
</feature>
<dbReference type="RefSeq" id="WP_166379012.1">
    <property type="nucleotide sequence ID" value="NZ_BAAATT010000005.1"/>
</dbReference>
<evidence type="ECO:0000313" key="10">
    <source>
        <dbReference type="EMBL" id="GIG16673.1"/>
    </source>
</evidence>
<dbReference type="InterPro" id="IPR020846">
    <property type="entry name" value="MFS_dom"/>
</dbReference>
<feature type="transmembrane region" description="Helical" evidence="8">
    <location>
        <begin position="75"/>
        <end position="96"/>
    </location>
</feature>
<protein>
    <recommendedName>
        <fullName evidence="9">Major facilitator superfamily (MFS) profile domain-containing protein</fullName>
    </recommendedName>
</protein>
<gene>
    <name evidence="10" type="ORF">Cme02nite_50050</name>
</gene>
<dbReference type="GO" id="GO:0005886">
    <property type="term" value="C:plasma membrane"/>
    <property type="evidence" value="ECO:0007669"/>
    <property type="project" value="UniProtKB-SubCell"/>
</dbReference>
<dbReference type="PANTHER" id="PTHR43266:SF2">
    <property type="entry name" value="MAJOR FACILITATOR SUPERFAMILY (MFS) PROFILE DOMAIN-CONTAINING PROTEIN"/>
    <property type="match status" value="1"/>
</dbReference>
<keyword evidence="5 8" id="KW-1133">Transmembrane helix</keyword>
<feature type="transmembrane region" description="Helical" evidence="8">
    <location>
        <begin position="348"/>
        <end position="369"/>
    </location>
</feature>
<keyword evidence="3" id="KW-1003">Cell membrane</keyword>
<sequence length="467" mass="48422">MSKLTGWRAFTALWGGQTVSMIGSGLFAFAVGVWVYQRTGSATMFSLILFFDMMPGILIAPYAGVVADRVNRRTLMLLANTGCAISSLLVAAIALADPSPSWLWLLYPALILGGVSASFHGAAYEASFALLVEERHLGRANGLMQFGYGVAEVAAPLAAGILLLYMDIWTLILFDVLTFVVANIALLLLAIPRPDPEDGQDEPTGRLREDLTYGLRFLRRRPGLLMLLGLFAMLNFLASLAVVAVTPLVLSFGDEAALGTVTALGGAGIIVGGLLMTAWGGTRRRIVGLLAATALAGVFLALYGVRPSVLLVAVGAFGFFFSLPIINASSGAIWQASVPPAVQGRVFAVRRILAQASGPIAFIVGGLAIDRWLSPLLAEPGGAADVLGPVFGTGTGRGIGLLFVAMGALMIVVAALGAASPALRGVEHTPAEPAADGPAPVEPLPPTGPTILPESARTHPADAAPHA</sequence>
<dbReference type="Gene3D" id="1.20.1250.20">
    <property type="entry name" value="MFS general substrate transporter like domains"/>
    <property type="match status" value="1"/>
</dbReference>
<evidence type="ECO:0000256" key="2">
    <source>
        <dbReference type="ARBA" id="ARBA00022448"/>
    </source>
</evidence>
<keyword evidence="4 8" id="KW-0812">Transmembrane</keyword>
<keyword evidence="11" id="KW-1185">Reference proteome</keyword>
<feature type="transmembrane region" description="Helical" evidence="8">
    <location>
        <begin position="171"/>
        <end position="191"/>
    </location>
</feature>
<feature type="transmembrane region" description="Helical" evidence="8">
    <location>
        <begin position="224"/>
        <end position="250"/>
    </location>
</feature>
<dbReference type="PROSITE" id="PS50850">
    <property type="entry name" value="MFS"/>
    <property type="match status" value="1"/>
</dbReference>
<comment type="caution">
    <text evidence="10">The sequence shown here is derived from an EMBL/GenBank/DDBJ whole genome shotgun (WGS) entry which is preliminary data.</text>
</comment>
<feature type="transmembrane region" description="Helical" evidence="8">
    <location>
        <begin position="399"/>
        <end position="419"/>
    </location>
</feature>
<evidence type="ECO:0000256" key="3">
    <source>
        <dbReference type="ARBA" id="ARBA00022475"/>
    </source>
</evidence>
<feature type="transmembrane region" description="Helical" evidence="8">
    <location>
        <begin position="145"/>
        <end position="165"/>
    </location>
</feature>
<dbReference type="Proteomes" id="UP000660339">
    <property type="component" value="Unassembled WGS sequence"/>
</dbReference>
<dbReference type="AlphaFoldDB" id="A0A8J3L956"/>
<accession>A0A8J3L956</accession>
<dbReference type="EMBL" id="BONJ01000028">
    <property type="protein sequence ID" value="GIG16673.1"/>
    <property type="molecule type" value="Genomic_DNA"/>
</dbReference>
<dbReference type="SUPFAM" id="SSF103473">
    <property type="entry name" value="MFS general substrate transporter"/>
    <property type="match status" value="1"/>
</dbReference>
<reference evidence="10" key="1">
    <citation type="submission" date="2021-01" db="EMBL/GenBank/DDBJ databases">
        <title>Whole genome shotgun sequence of Catellatospora methionotrophica NBRC 14553.</title>
        <authorList>
            <person name="Komaki H."/>
            <person name="Tamura T."/>
        </authorList>
    </citation>
    <scope>NUCLEOTIDE SEQUENCE</scope>
    <source>
        <strain evidence="10">NBRC 14553</strain>
    </source>
</reference>
<evidence type="ECO:0000256" key="4">
    <source>
        <dbReference type="ARBA" id="ARBA00022692"/>
    </source>
</evidence>
<name>A0A8J3L956_9ACTN</name>
<evidence type="ECO:0000313" key="11">
    <source>
        <dbReference type="Proteomes" id="UP000660339"/>
    </source>
</evidence>
<feature type="transmembrane region" description="Helical" evidence="8">
    <location>
        <begin position="256"/>
        <end position="279"/>
    </location>
</feature>
<dbReference type="GO" id="GO:0022857">
    <property type="term" value="F:transmembrane transporter activity"/>
    <property type="evidence" value="ECO:0007669"/>
    <property type="project" value="InterPro"/>
</dbReference>
<organism evidence="10 11">
    <name type="scientific">Catellatospora methionotrophica</name>
    <dbReference type="NCBI Taxonomy" id="121620"/>
    <lineage>
        <taxon>Bacteria</taxon>
        <taxon>Bacillati</taxon>
        <taxon>Actinomycetota</taxon>
        <taxon>Actinomycetes</taxon>
        <taxon>Micromonosporales</taxon>
        <taxon>Micromonosporaceae</taxon>
        <taxon>Catellatospora</taxon>
    </lineage>
</organism>
<feature type="transmembrane region" description="Helical" evidence="8">
    <location>
        <begin position="42"/>
        <end position="63"/>
    </location>
</feature>
<dbReference type="CDD" id="cd06173">
    <property type="entry name" value="MFS_MefA_like"/>
    <property type="match status" value="1"/>
</dbReference>
<evidence type="ECO:0000256" key="8">
    <source>
        <dbReference type="SAM" id="Phobius"/>
    </source>
</evidence>
<evidence type="ECO:0000256" key="7">
    <source>
        <dbReference type="SAM" id="MobiDB-lite"/>
    </source>
</evidence>
<evidence type="ECO:0000256" key="5">
    <source>
        <dbReference type="ARBA" id="ARBA00022989"/>
    </source>
</evidence>
<evidence type="ECO:0000256" key="6">
    <source>
        <dbReference type="ARBA" id="ARBA00023136"/>
    </source>
</evidence>